<protein>
    <submittedName>
        <fullName evidence="2">Type II toxin-antitoxin system RelE/ParE family toxin</fullName>
    </submittedName>
</protein>
<proteinExistence type="predicted"/>
<dbReference type="Pfam" id="PF05016">
    <property type="entry name" value="ParE_toxin"/>
    <property type="match status" value="1"/>
</dbReference>
<evidence type="ECO:0000313" key="2">
    <source>
        <dbReference type="EMBL" id="NWB84417.1"/>
    </source>
</evidence>
<dbReference type="RefSeq" id="WP_100941492.1">
    <property type="nucleotide sequence ID" value="NZ_JACAQA010000004.1"/>
</dbReference>
<evidence type="ECO:0000256" key="1">
    <source>
        <dbReference type="ARBA" id="ARBA00022649"/>
    </source>
</evidence>
<reference evidence="2 3" key="1">
    <citation type="submission" date="2020-04" db="EMBL/GenBank/DDBJ databases">
        <title>Molecular characterization of pseudomonads from Agaricus bisporus reveal novel blotch 2 pathogens in Western Europe.</title>
        <authorList>
            <person name="Taparia T."/>
            <person name="Krijger M."/>
            <person name="Haynes E."/>
            <person name="Elpinstone J.G."/>
            <person name="Noble R."/>
            <person name="Van Der Wolf J."/>
        </authorList>
    </citation>
    <scope>NUCLEOTIDE SEQUENCE [LARGE SCALE GENOMIC DNA]</scope>
    <source>
        <strain evidence="2 3">G9001</strain>
    </source>
</reference>
<dbReference type="Gene3D" id="3.30.2310.20">
    <property type="entry name" value="RelE-like"/>
    <property type="match status" value="1"/>
</dbReference>
<comment type="caution">
    <text evidence="2">The sequence shown here is derived from an EMBL/GenBank/DDBJ whole genome shotgun (WGS) entry which is preliminary data.</text>
</comment>
<dbReference type="Proteomes" id="UP000522864">
    <property type="component" value="Unassembled WGS sequence"/>
</dbReference>
<dbReference type="AlphaFoldDB" id="A0A7Y7WPQ4"/>
<accession>A0A7Y7WPQ4</accession>
<gene>
    <name evidence="2" type="ORF">HX830_05930</name>
</gene>
<keyword evidence="1" id="KW-1277">Toxin-antitoxin system</keyword>
<sequence length="113" mass="13031">MTKIVFTNTAISSIDTQEFYLADKVGIQTASKYFGDLEDKIDRRLSDHPQSGQLCQQAAELGALQYRELNYNPYRVIYSYDTINDVAVIHLILNQVQNVQDWLVHYCLVKDLN</sequence>
<dbReference type="InterPro" id="IPR007712">
    <property type="entry name" value="RelE/ParE_toxin"/>
</dbReference>
<dbReference type="EMBL" id="JACAQA010000004">
    <property type="protein sequence ID" value="NWB84417.1"/>
    <property type="molecule type" value="Genomic_DNA"/>
</dbReference>
<evidence type="ECO:0000313" key="3">
    <source>
        <dbReference type="Proteomes" id="UP000522864"/>
    </source>
</evidence>
<dbReference type="InterPro" id="IPR035093">
    <property type="entry name" value="RelE/ParE_toxin_dom_sf"/>
</dbReference>
<organism evidence="2 3">
    <name type="scientific">Pseudomonas gingeri</name>
    <dbReference type="NCBI Taxonomy" id="117681"/>
    <lineage>
        <taxon>Bacteria</taxon>
        <taxon>Pseudomonadati</taxon>
        <taxon>Pseudomonadota</taxon>
        <taxon>Gammaproteobacteria</taxon>
        <taxon>Pseudomonadales</taxon>
        <taxon>Pseudomonadaceae</taxon>
        <taxon>Pseudomonas</taxon>
    </lineage>
</organism>
<name>A0A7Y7WPQ4_9PSED</name>